<dbReference type="CDD" id="cd01276">
    <property type="entry name" value="PKCI_related"/>
    <property type="match status" value="1"/>
</dbReference>
<dbReference type="InterPro" id="IPR019808">
    <property type="entry name" value="Histidine_triad_CS"/>
</dbReference>
<dbReference type="PRINTS" id="PR00332">
    <property type="entry name" value="HISTRIAD"/>
</dbReference>
<dbReference type="PROSITE" id="PS51084">
    <property type="entry name" value="HIT_2"/>
    <property type="match status" value="1"/>
</dbReference>
<accession>A0A0G1W7Y4</accession>
<evidence type="ECO:0000313" key="5">
    <source>
        <dbReference type="EMBL" id="KKW14818.1"/>
    </source>
</evidence>
<dbReference type="AlphaFoldDB" id="A0A0G1W7Y4"/>
<protein>
    <recommendedName>
        <fullName evidence="4">HIT domain-containing protein</fullName>
    </recommendedName>
</protein>
<evidence type="ECO:0000259" key="4">
    <source>
        <dbReference type="PROSITE" id="PS51084"/>
    </source>
</evidence>
<sequence length="121" mass="13466">MADCVFCKIVKKEIPAGILYEDDTVVAFKDIKPSAPVHYLIMPKAHIESVGHLESNHAEVISKLIFTAKKLAEDAGLKGYKLVFNVGREGGQIIDHLHLHLLGGWSKKEDGERLPHQDLDK</sequence>
<reference evidence="5 6" key="1">
    <citation type="journal article" date="2015" name="Nature">
        <title>rRNA introns, odd ribosomes, and small enigmatic genomes across a large radiation of phyla.</title>
        <authorList>
            <person name="Brown C.T."/>
            <person name="Hug L.A."/>
            <person name="Thomas B.C."/>
            <person name="Sharon I."/>
            <person name="Castelle C.J."/>
            <person name="Singh A."/>
            <person name="Wilkins M.J."/>
            <person name="Williams K.H."/>
            <person name="Banfield J.F."/>
        </authorList>
    </citation>
    <scope>NUCLEOTIDE SEQUENCE [LARGE SCALE GENOMIC DNA]</scope>
</reference>
<organism evidence="5 6">
    <name type="scientific">Candidatus Jorgensenbacteria bacterium GW2011_GWB1_50_10</name>
    <dbReference type="NCBI Taxonomy" id="1618665"/>
    <lineage>
        <taxon>Bacteria</taxon>
        <taxon>Candidatus Joergenseniibacteriota</taxon>
    </lineage>
</organism>
<feature type="short sequence motif" description="Histidine triad motif" evidence="2 3">
    <location>
        <begin position="96"/>
        <end position="100"/>
    </location>
</feature>
<feature type="domain" description="HIT" evidence="4">
    <location>
        <begin position="5"/>
        <end position="113"/>
    </location>
</feature>
<evidence type="ECO:0000256" key="2">
    <source>
        <dbReference type="PIRSR" id="PIRSR601310-3"/>
    </source>
</evidence>
<gene>
    <name evidence="5" type="ORF">UY55_C0003G0034</name>
</gene>
<feature type="active site" description="Tele-AMP-histidine intermediate" evidence="1">
    <location>
        <position position="98"/>
    </location>
</feature>
<proteinExistence type="predicted"/>
<dbReference type="InterPro" id="IPR011146">
    <property type="entry name" value="HIT-like"/>
</dbReference>
<dbReference type="PROSITE" id="PS00892">
    <property type="entry name" value="HIT_1"/>
    <property type="match status" value="1"/>
</dbReference>
<dbReference type="InterPro" id="IPR001310">
    <property type="entry name" value="Histidine_triad_HIT"/>
</dbReference>
<dbReference type="SUPFAM" id="SSF54197">
    <property type="entry name" value="HIT-like"/>
    <property type="match status" value="1"/>
</dbReference>
<dbReference type="PANTHER" id="PTHR23089">
    <property type="entry name" value="HISTIDINE TRIAD HIT PROTEIN"/>
    <property type="match status" value="1"/>
</dbReference>
<dbReference type="Proteomes" id="UP000034224">
    <property type="component" value="Unassembled WGS sequence"/>
</dbReference>
<dbReference type="EMBL" id="LCQK01000003">
    <property type="protein sequence ID" value="KKW14818.1"/>
    <property type="molecule type" value="Genomic_DNA"/>
</dbReference>
<dbReference type="InterPro" id="IPR036265">
    <property type="entry name" value="HIT-like_sf"/>
</dbReference>
<name>A0A0G1W7Y4_9BACT</name>
<evidence type="ECO:0000256" key="1">
    <source>
        <dbReference type="PIRSR" id="PIRSR601310-1"/>
    </source>
</evidence>
<dbReference type="Gene3D" id="3.30.428.10">
    <property type="entry name" value="HIT-like"/>
    <property type="match status" value="1"/>
</dbReference>
<comment type="caution">
    <text evidence="5">The sequence shown here is derived from an EMBL/GenBank/DDBJ whole genome shotgun (WGS) entry which is preliminary data.</text>
</comment>
<dbReference type="GO" id="GO:0003824">
    <property type="term" value="F:catalytic activity"/>
    <property type="evidence" value="ECO:0007669"/>
    <property type="project" value="InterPro"/>
</dbReference>
<evidence type="ECO:0000313" key="6">
    <source>
        <dbReference type="Proteomes" id="UP000034224"/>
    </source>
</evidence>
<dbReference type="STRING" id="1618665.UY55_C0003G0034"/>
<dbReference type="Pfam" id="PF11969">
    <property type="entry name" value="DcpS_C"/>
    <property type="match status" value="1"/>
</dbReference>
<evidence type="ECO:0000256" key="3">
    <source>
        <dbReference type="PROSITE-ProRule" id="PRU00464"/>
    </source>
</evidence>